<organism evidence="1">
    <name type="scientific">Loa loa</name>
    <name type="common">Eye worm</name>
    <name type="synonym">Filaria loa</name>
    <dbReference type="NCBI Taxonomy" id="7209"/>
    <lineage>
        <taxon>Eukaryota</taxon>
        <taxon>Metazoa</taxon>
        <taxon>Ecdysozoa</taxon>
        <taxon>Nematoda</taxon>
        <taxon>Chromadorea</taxon>
        <taxon>Rhabditida</taxon>
        <taxon>Spirurina</taxon>
        <taxon>Spiruromorpha</taxon>
        <taxon>Filarioidea</taxon>
        <taxon>Onchocercidae</taxon>
        <taxon>Loa</taxon>
    </lineage>
</organism>
<dbReference type="GeneID" id="9947594"/>
<evidence type="ECO:0000313" key="1">
    <source>
        <dbReference type="EMBL" id="EFO18342.1"/>
    </source>
</evidence>
<proteinExistence type="predicted"/>
<dbReference type="AlphaFoldDB" id="A0A1S0TQF2"/>
<dbReference type="KEGG" id="loa:LOAG_10152"/>
<protein>
    <submittedName>
        <fullName evidence="1">Uncharacterized protein</fullName>
    </submittedName>
</protein>
<sequence>MTLRTFMAHGYASRIHELQGENFFDLLDDISGKNFNEAISTEMLHFLSSNVTTLHHSNTIQEIVTTKKLHRQLLITGYLKKITDNNDRSCMSNTIAKGGIDDSSTRMITIM</sequence>
<feature type="non-terminal residue" evidence="1">
    <location>
        <position position="111"/>
    </location>
</feature>
<dbReference type="RefSeq" id="XP_003145727.1">
    <property type="nucleotide sequence ID" value="XM_003145679.1"/>
</dbReference>
<dbReference type="InParanoid" id="A0A1S0TQF2"/>
<dbReference type="EMBL" id="JH712499">
    <property type="protein sequence ID" value="EFO18342.1"/>
    <property type="molecule type" value="Genomic_DNA"/>
</dbReference>
<dbReference type="CTD" id="9947594"/>
<gene>
    <name evidence="1" type="ORF">LOAG_10152</name>
</gene>
<accession>A0A1S0TQF2</accession>
<dbReference type="OMA" id="TRMITIM"/>
<reference evidence="1" key="1">
    <citation type="submission" date="2012-04" db="EMBL/GenBank/DDBJ databases">
        <title>The Genome Sequence of Loa loa.</title>
        <authorList>
            <consortium name="The Broad Institute Genome Sequencing Platform"/>
            <consortium name="Broad Institute Genome Sequencing Center for Infectious Disease"/>
            <person name="Nutman T.B."/>
            <person name="Fink D.L."/>
            <person name="Russ C."/>
            <person name="Young S."/>
            <person name="Zeng Q."/>
            <person name="Gargeya S."/>
            <person name="Alvarado L."/>
            <person name="Berlin A."/>
            <person name="Chapman S.B."/>
            <person name="Chen Z."/>
            <person name="Freedman E."/>
            <person name="Gellesch M."/>
            <person name="Goldberg J."/>
            <person name="Griggs A."/>
            <person name="Gujja S."/>
            <person name="Heilman E.R."/>
            <person name="Heiman D."/>
            <person name="Howarth C."/>
            <person name="Mehta T."/>
            <person name="Neiman D."/>
            <person name="Pearson M."/>
            <person name="Roberts A."/>
            <person name="Saif S."/>
            <person name="Shea T."/>
            <person name="Shenoy N."/>
            <person name="Sisk P."/>
            <person name="Stolte C."/>
            <person name="Sykes S."/>
            <person name="White J."/>
            <person name="Yandava C."/>
            <person name="Haas B."/>
            <person name="Henn M.R."/>
            <person name="Nusbaum C."/>
            <person name="Birren B."/>
        </authorList>
    </citation>
    <scope>NUCLEOTIDE SEQUENCE [LARGE SCALE GENOMIC DNA]</scope>
</reference>
<dbReference type="OrthoDB" id="411251at2759"/>
<name>A0A1S0TQF2_LOALO</name>